<dbReference type="EC" id="2.7.13.3" evidence="2"/>
<evidence type="ECO:0000259" key="10">
    <source>
        <dbReference type="PROSITE" id="PS50109"/>
    </source>
</evidence>
<protein>
    <recommendedName>
        <fullName evidence="2">histidine kinase</fullName>
        <ecNumber evidence="2">2.7.13.3</ecNumber>
    </recommendedName>
</protein>
<dbReference type="PROSITE" id="PS50109">
    <property type="entry name" value="HIS_KIN"/>
    <property type="match status" value="1"/>
</dbReference>
<dbReference type="Proteomes" id="UP000002484">
    <property type="component" value="Chromosome"/>
</dbReference>
<evidence type="ECO:0000256" key="1">
    <source>
        <dbReference type="ARBA" id="ARBA00000085"/>
    </source>
</evidence>
<dbReference type="Pfam" id="PF02518">
    <property type="entry name" value="HATPase_c"/>
    <property type="match status" value="1"/>
</dbReference>
<evidence type="ECO:0000313" key="12">
    <source>
        <dbReference type="Proteomes" id="UP000002484"/>
    </source>
</evidence>
<evidence type="ECO:0000256" key="4">
    <source>
        <dbReference type="ARBA" id="ARBA00022679"/>
    </source>
</evidence>
<dbReference type="GO" id="GO:0005886">
    <property type="term" value="C:plasma membrane"/>
    <property type="evidence" value="ECO:0007669"/>
    <property type="project" value="TreeGrafter"/>
</dbReference>
<reference evidence="11 12" key="1">
    <citation type="submission" date="2010-10" db="EMBL/GenBank/DDBJ databases">
        <title>Complete sequence of Frankia sp. EuI1c.</title>
        <authorList>
            <consortium name="US DOE Joint Genome Institute"/>
            <person name="Lucas S."/>
            <person name="Copeland A."/>
            <person name="Lapidus A."/>
            <person name="Cheng J.-F."/>
            <person name="Bruce D."/>
            <person name="Goodwin L."/>
            <person name="Pitluck S."/>
            <person name="Chertkov O."/>
            <person name="Detter J.C."/>
            <person name="Han C."/>
            <person name="Tapia R."/>
            <person name="Land M."/>
            <person name="Hauser L."/>
            <person name="Jeffries C."/>
            <person name="Kyrpides N."/>
            <person name="Ivanova N."/>
            <person name="Mikhailova N."/>
            <person name="Beauchemin N."/>
            <person name="Sen A."/>
            <person name="Sur S.A."/>
            <person name="Gtari M."/>
            <person name="Wall L."/>
            <person name="Tisa L."/>
            <person name="Woyke T."/>
        </authorList>
    </citation>
    <scope>NUCLEOTIDE SEQUENCE [LARGE SCALE GENOMIC DNA]</scope>
    <source>
        <strain evidence="12">DSM 45817 / CECT 9037 / EuI1c</strain>
    </source>
</reference>
<dbReference type="Gene3D" id="6.10.340.10">
    <property type="match status" value="1"/>
</dbReference>
<gene>
    <name evidence="11" type="ordered locus">FraEuI1c_4572</name>
</gene>
<feature type="compositionally biased region" description="Gly residues" evidence="8">
    <location>
        <begin position="736"/>
        <end position="756"/>
    </location>
</feature>
<feature type="compositionally biased region" description="Basic and acidic residues" evidence="8">
    <location>
        <begin position="681"/>
        <end position="702"/>
    </location>
</feature>
<dbReference type="InParanoid" id="E3IWU1"/>
<feature type="compositionally biased region" description="Pro residues" evidence="8">
    <location>
        <begin position="775"/>
        <end position="793"/>
    </location>
</feature>
<sequence length="917" mass="97298">MERWPVRYRLAAALVVPLLTVVALSAFLIAAQVRTAHAASRTRSAAELTIQVNRLIRALGQERYTASTWVASAYRVGSADNSAARPPVDKAFAQVQAASFPDDPRLRLALATAEKQMGQLSVVRKSIDAKTAGISGVGDTYNGIVAAWLGVTAAQVGVGTSDQEVARTVTALTAISNLTEQVAQQRGYVALTVFLHDQVADNVARIRAAVGGEAAWLSQFNAAADSGQRQFYDQQVAPARTPAVAIRDKVLTEAQSGQAIDIDPEVWKATVTTEIDRLRTVEAQITTDLTNRSSSLASAATARAWLVALAAAAIMAVAIGVSVVIAQRLVRQLRALREGAVAVAEERLPAVTAAIRARRPLAEDFDDNSDLESDDEIGDVARALHDVYTAAVNSATEVAAQHSLSSSMRNLARRSQALIHRQLKLITDLERDQQDPDMLERLFRLDHLATRMRREVEGQIALSGGRPSRVFRSPVKVIDSMRAAVAEVESYTRVEASTTVDDRLVGPVVGDLIHLLAELIENACQMSPERTPVLVTSSRVGTGVAVEVEDRGVGIAPATMAELNRRLADPPPFNSESEGDKLGLWVVANLAARHQITVQLARNPYGGVTAIALLPSNVLAEADLVDTPDVPDDEPLKAALARMNAFDRLDMVGAGYEEPPLPPMPIRGRPGEEVWPSGVYEEPRPADRLDDRPVDRRPRPLADADDVPEAAVVRAAFFAPPPARNGAPNGAANGAPNGGPHGPGNGAPAGAPGGRTDGLPVFDMVAADWTRGPVPVAPQSPPTAPLPAPPPAAPRAVPRPVAVPPPPPPPPTRSVPPRPVPAAHLPVPVPDLPAPRAVRPVPGDPPLGHLPHRRRGANLSEALRGGRPVPAPGGPARNEPDPDKARRLVTSFRAGFQQGQGLPAARDDERTGDATHR</sequence>
<dbReference type="InterPro" id="IPR050428">
    <property type="entry name" value="TCS_sensor_his_kinase"/>
</dbReference>
<evidence type="ECO:0000256" key="5">
    <source>
        <dbReference type="ARBA" id="ARBA00022692"/>
    </source>
</evidence>
<feature type="region of interest" description="Disordered" evidence="8">
    <location>
        <begin position="660"/>
        <end position="707"/>
    </location>
</feature>
<organism evidence="11 12">
    <name type="scientific">Pseudofrankia inefficax (strain DSM 45817 / CECT 9037 / DDB 130130 / EuI1c)</name>
    <name type="common">Frankia inefficax</name>
    <dbReference type="NCBI Taxonomy" id="298654"/>
    <lineage>
        <taxon>Bacteria</taxon>
        <taxon>Bacillati</taxon>
        <taxon>Actinomycetota</taxon>
        <taxon>Actinomycetes</taxon>
        <taxon>Frankiales</taxon>
        <taxon>Frankiaceae</taxon>
        <taxon>Pseudofrankia</taxon>
    </lineage>
</organism>
<accession>E3IWU1</accession>
<keyword evidence="5 9" id="KW-0812">Transmembrane</keyword>
<keyword evidence="7 9" id="KW-1133">Transmembrane helix</keyword>
<dbReference type="KEGG" id="fri:FraEuI1c_4572"/>
<dbReference type="Pfam" id="PF08376">
    <property type="entry name" value="NIT"/>
    <property type="match status" value="1"/>
</dbReference>
<evidence type="ECO:0000256" key="3">
    <source>
        <dbReference type="ARBA" id="ARBA00022553"/>
    </source>
</evidence>
<keyword evidence="9" id="KW-0472">Membrane</keyword>
<comment type="catalytic activity">
    <reaction evidence="1">
        <text>ATP + protein L-histidine = ADP + protein N-phospho-L-histidine.</text>
        <dbReference type="EC" id="2.7.13.3"/>
    </reaction>
</comment>
<dbReference type="GO" id="GO:0004673">
    <property type="term" value="F:protein histidine kinase activity"/>
    <property type="evidence" value="ECO:0007669"/>
    <property type="project" value="UniProtKB-EC"/>
</dbReference>
<dbReference type="RefSeq" id="WP_013425683.1">
    <property type="nucleotide sequence ID" value="NC_014666.1"/>
</dbReference>
<dbReference type="PANTHER" id="PTHR45436">
    <property type="entry name" value="SENSOR HISTIDINE KINASE YKOH"/>
    <property type="match status" value="1"/>
</dbReference>
<evidence type="ECO:0000256" key="6">
    <source>
        <dbReference type="ARBA" id="ARBA00022777"/>
    </source>
</evidence>
<dbReference type="STRING" id="298654.FraEuI1c_4572"/>
<evidence type="ECO:0000256" key="7">
    <source>
        <dbReference type="ARBA" id="ARBA00022989"/>
    </source>
</evidence>
<keyword evidence="3" id="KW-0597">Phosphoprotein</keyword>
<evidence type="ECO:0000256" key="9">
    <source>
        <dbReference type="SAM" id="Phobius"/>
    </source>
</evidence>
<keyword evidence="4" id="KW-0808">Transferase</keyword>
<feature type="compositionally biased region" description="Basic and acidic residues" evidence="8">
    <location>
        <begin position="905"/>
        <end position="917"/>
    </location>
</feature>
<dbReference type="eggNOG" id="COG4251">
    <property type="taxonomic scope" value="Bacteria"/>
</dbReference>
<dbReference type="OrthoDB" id="4349881at2"/>
<keyword evidence="12" id="KW-1185">Reference proteome</keyword>
<dbReference type="AlphaFoldDB" id="E3IWU1"/>
<dbReference type="HOGENOM" id="CLU_002554_2_2_11"/>
<evidence type="ECO:0000256" key="8">
    <source>
        <dbReference type="SAM" id="MobiDB-lite"/>
    </source>
</evidence>
<keyword evidence="6 11" id="KW-0418">Kinase</keyword>
<evidence type="ECO:0000256" key="2">
    <source>
        <dbReference type="ARBA" id="ARBA00012438"/>
    </source>
</evidence>
<dbReference type="EMBL" id="CP002299">
    <property type="protein sequence ID" value="ADP82565.1"/>
    <property type="molecule type" value="Genomic_DNA"/>
</dbReference>
<proteinExistence type="predicted"/>
<feature type="compositionally biased region" description="Low complexity" evidence="8">
    <location>
        <begin position="722"/>
        <end position="735"/>
    </location>
</feature>
<dbReference type="InterPro" id="IPR003594">
    <property type="entry name" value="HATPase_dom"/>
</dbReference>
<name>E3IWU1_PSEI1</name>
<dbReference type="InterPro" id="IPR005467">
    <property type="entry name" value="His_kinase_dom"/>
</dbReference>
<feature type="region of interest" description="Disordered" evidence="8">
    <location>
        <begin position="722"/>
        <end position="917"/>
    </location>
</feature>
<dbReference type="InterPro" id="IPR013587">
    <property type="entry name" value="Nitrate/nitrite_sensing"/>
</dbReference>
<feature type="domain" description="Histidine kinase" evidence="10">
    <location>
        <begin position="512"/>
        <end position="618"/>
    </location>
</feature>
<evidence type="ECO:0000313" key="11">
    <source>
        <dbReference type="EMBL" id="ADP82565.1"/>
    </source>
</evidence>
<feature type="transmembrane region" description="Helical" evidence="9">
    <location>
        <begin position="304"/>
        <end position="326"/>
    </location>
</feature>
<dbReference type="PANTHER" id="PTHR45436:SF5">
    <property type="entry name" value="SENSOR HISTIDINE KINASE TRCS"/>
    <property type="match status" value="1"/>
</dbReference>
<dbReference type="GO" id="GO:0000160">
    <property type="term" value="P:phosphorelay signal transduction system"/>
    <property type="evidence" value="ECO:0007669"/>
    <property type="project" value="TreeGrafter"/>
</dbReference>
<dbReference type="Gene3D" id="3.30.565.10">
    <property type="entry name" value="Histidine kinase-like ATPase, C-terminal domain"/>
    <property type="match status" value="1"/>
</dbReference>
<dbReference type="SMART" id="SM00387">
    <property type="entry name" value="HATPase_c"/>
    <property type="match status" value="1"/>
</dbReference>
<dbReference type="InterPro" id="IPR036890">
    <property type="entry name" value="HATPase_C_sf"/>
</dbReference>
<dbReference type="SUPFAM" id="SSF55874">
    <property type="entry name" value="ATPase domain of HSP90 chaperone/DNA topoisomerase II/histidine kinase"/>
    <property type="match status" value="1"/>
</dbReference>
<feature type="compositionally biased region" description="Pro residues" evidence="8">
    <location>
        <begin position="801"/>
        <end position="820"/>
    </location>
</feature>